<name>A0A8E4ZEU7_9CAUD</name>
<reference evidence="1" key="1">
    <citation type="submission" date="2020-07" db="EMBL/GenBank/DDBJ databases">
        <title>Highly diverse flavobacterial phages as mortality factor during North Sea spring blooms.</title>
        <authorList>
            <person name="Bartlau N."/>
            <person name="Wichels A."/>
            <person name="Krohne G."/>
            <person name="Adriaenssens E.M."/>
            <person name="Heins A."/>
            <person name="Fuchs B.M."/>
            <person name="Amann R."/>
            <person name="Moraru C."/>
        </authorList>
    </citation>
    <scope>NUCLEOTIDE SEQUENCE</scope>
</reference>
<sequence length="74" mass="8966">MKDPKLEVEQLVKEYLIMLYGKKPFYKKSDYFKVKQVVLLCVGKQFELLRYLGSKDHCQLYDYLVEQKKEIQNL</sequence>
<dbReference type="EMBL" id="MT732458">
    <property type="protein sequence ID" value="QQV90540.1"/>
    <property type="molecule type" value="Genomic_DNA"/>
</dbReference>
<proteinExistence type="predicted"/>
<accession>A0A8E4ZEU7</accession>
<keyword evidence="2" id="KW-1185">Reference proteome</keyword>
<organism evidence="1 2">
    <name type="scientific">Polaribacter phage Danklef_1</name>
    <dbReference type="NCBI Taxonomy" id="2745646"/>
    <lineage>
        <taxon>Viruses</taxon>
        <taxon>Duplodnaviria</taxon>
        <taxon>Heunggongvirae</taxon>
        <taxon>Uroviricota</taxon>
        <taxon>Caudoviricetes</taxon>
        <taxon>Forsetiviridae</taxon>
        <taxon>Freyavirus</taxon>
        <taxon>Freyavirus danklef</taxon>
    </lineage>
</organism>
<dbReference type="Proteomes" id="UP000693794">
    <property type="component" value="Segment"/>
</dbReference>
<evidence type="ECO:0000313" key="2">
    <source>
        <dbReference type="Proteomes" id="UP000693794"/>
    </source>
</evidence>
<gene>
    <name evidence="1" type="ORF">Danklef1_57</name>
</gene>
<protein>
    <submittedName>
        <fullName evidence="1">Uncharacterized protein</fullName>
    </submittedName>
</protein>
<evidence type="ECO:0000313" key="1">
    <source>
        <dbReference type="EMBL" id="QQV90540.1"/>
    </source>
</evidence>